<dbReference type="EMBL" id="QGNW01002497">
    <property type="protein sequence ID" value="RVW19326.1"/>
    <property type="molecule type" value="Genomic_DNA"/>
</dbReference>
<dbReference type="CDD" id="cd09274">
    <property type="entry name" value="RNase_HI_RT_Ty3"/>
    <property type="match status" value="1"/>
</dbReference>
<keyword evidence="5" id="KW-0378">Hydrolase</keyword>
<dbReference type="GO" id="GO:0015074">
    <property type="term" value="P:DNA integration"/>
    <property type="evidence" value="ECO:0007669"/>
    <property type="project" value="InterPro"/>
</dbReference>
<evidence type="ECO:0000256" key="2">
    <source>
        <dbReference type="ARBA" id="ARBA00022695"/>
    </source>
</evidence>
<dbReference type="InterPro" id="IPR043502">
    <property type="entry name" value="DNA/RNA_pol_sf"/>
</dbReference>
<accession>A0A438C8U7</accession>
<dbReference type="GO" id="GO:0003676">
    <property type="term" value="F:nucleic acid binding"/>
    <property type="evidence" value="ECO:0007669"/>
    <property type="project" value="InterPro"/>
</dbReference>
<dbReference type="AlphaFoldDB" id="A0A438C8U7"/>
<dbReference type="GO" id="GO:0003964">
    <property type="term" value="F:RNA-directed DNA polymerase activity"/>
    <property type="evidence" value="ECO:0007669"/>
    <property type="project" value="UniProtKB-KW"/>
</dbReference>
<dbReference type="GO" id="GO:0016787">
    <property type="term" value="F:hydrolase activity"/>
    <property type="evidence" value="ECO:0007669"/>
    <property type="project" value="UniProtKB-KW"/>
</dbReference>
<keyword evidence="1" id="KW-0808">Transferase</keyword>
<feature type="domain" description="Integrase catalytic" evidence="7">
    <location>
        <begin position="418"/>
        <end position="587"/>
    </location>
</feature>
<dbReference type="InterPro" id="IPR041373">
    <property type="entry name" value="RT_RNaseH"/>
</dbReference>
<evidence type="ECO:0000256" key="6">
    <source>
        <dbReference type="ARBA" id="ARBA00022918"/>
    </source>
</evidence>
<dbReference type="InterPro" id="IPR001584">
    <property type="entry name" value="Integrase_cat-core"/>
</dbReference>
<evidence type="ECO:0000256" key="5">
    <source>
        <dbReference type="ARBA" id="ARBA00022801"/>
    </source>
</evidence>
<reference evidence="8 9" key="1">
    <citation type="journal article" date="2018" name="PLoS Genet.">
        <title>Population sequencing reveals clonal diversity and ancestral inbreeding in the grapevine cultivar Chardonnay.</title>
        <authorList>
            <person name="Roach M.J."/>
            <person name="Johnson D.L."/>
            <person name="Bohlmann J."/>
            <person name="van Vuuren H.J."/>
            <person name="Jones S.J."/>
            <person name="Pretorius I.S."/>
            <person name="Schmidt S.A."/>
            <person name="Borneman A.R."/>
        </authorList>
    </citation>
    <scope>NUCLEOTIDE SEQUENCE [LARGE SCALE GENOMIC DNA]</scope>
    <source>
        <strain evidence="9">cv. Chardonnay</strain>
        <tissue evidence="8">Leaf</tissue>
    </source>
</reference>
<dbReference type="SUPFAM" id="SSF53098">
    <property type="entry name" value="Ribonuclease H-like"/>
    <property type="match status" value="1"/>
</dbReference>
<dbReference type="GO" id="GO:0004519">
    <property type="term" value="F:endonuclease activity"/>
    <property type="evidence" value="ECO:0007669"/>
    <property type="project" value="UniProtKB-KW"/>
</dbReference>
<dbReference type="PANTHER" id="PTHR34072">
    <property type="entry name" value="ENZYMATIC POLYPROTEIN-RELATED"/>
    <property type="match status" value="1"/>
</dbReference>
<dbReference type="PANTHER" id="PTHR34072:SF57">
    <property type="entry name" value="RNA-DIRECTED DNA POLYMERASE"/>
    <property type="match status" value="1"/>
</dbReference>
<dbReference type="InterPro" id="IPR036397">
    <property type="entry name" value="RNaseH_sf"/>
</dbReference>
<evidence type="ECO:0000313" key="8">
    <source>
        <dbReference type="EMBL" id="RVW19326.1"/>
    </source>
</evidence>
<comment type="caution">
    <text evidence="8">The sequence shown here is derived from an EMBL/GenBank/DDBJ whole genome shotgun (WGS) entry which is preliminary data.</text>
</comment>
<dbReference type="Pfam" id="PF17917">
    <property type="entry name" value="RT_RNaseH"/>
    <property type="match status" value="1"/>
</dbReference>
<dbReference type="InterPro" id="IPR043128">
    <property type="entry name" value="Rev_trsase/Diguanyl_cyclase"/>
</dbReference>
<keyword evidence="2" id="KW-0548">Nucleotidyltransferase</keyword>
<evidence type="ECO:0000256" key="4">
    <source>
        <dbReference type="ARBA" id="ARBA00022759"/>
    </source>
</evidence>
<dbReference type="Gene3D" id="3.30.70.270">
    <property type="match status" value="2"/>
</dbReference>
<gene>
    <name evidence="8" type="primary">pol_1564</name>
    <name evidence="8" type="ORF">CK203_090375</name>
</gene>
<evidence type="ECO:0000259" key="7">
    <source>
        <dbReference type="PROSITE" id="PS50994"/>
    </source>
</evidence>
<dbReference type="Gene3D" id="3.10.10.10">
    <property type="entry name" value="HIV Type 1 Reverse Transcriptase, subunit A, domain 1"/>
    <property type="match status" value="1"/>
</dbReference>
<dbReference type="InterPro" id="IPR012337">
    <property type="entry name" value="RNaseH-like_sf"/>
</dbReference>
<evidence type="ECO:0000256" key="3">
    <source>
        <dbReference type="ARBA" id="ARBA00022722"/>
    </source>
</evidence>
<proteinExistence type="predicted"/>
<organism evidence="8 9">
    <name type="scientific">Vitis vinifera</name>
    <name type="common">Grape</name>
    <dbReference type="NCBI Taxonomy" id="29760"/>
    <lineage>
        <taxon>Eukaryota</taxon>
        <taxon>Viridiplantae</taxon>
        <taxon>Streptophyta</taxon>
        <taxon>Embryophyta</taxon>
        <taxon>Tracheophyta</taxon>
        <taxon>Spermatophyta</taxon>
        <taxon>Magnoliopsida</taxon>
        <taxon>eudicotyledons</taxon>
        <taxon>Gunneridae</taxon>
        <taxon>Pentapetalae</taxon>
        <taxon>rosids</taxon>
        <taxon>Vitales</taxon>
        <taxon>Vitaceae</taxon>
        <taxon>Viteae</taxon>
        <taxon>Vitis</taxon>
    </lineage>
</organism>
<keyword evidence="3" id="KW-0540">Nuclease</keyword>
<dbReference type="FunFam" id="3.10.20.370:FF:000001">
    <property type="entry name" value="Retrovirus-related Pol polyprotein from transposon 17.6-like protein"/>
    <property type="match status" value="1"/>
</dbReference>
<evidence type="ECO:0000313" key="9">
    <source>
        <dbReference type="Proteomes" id="UP000288805"/>
    </source>
</evidence>
<dbReference type="Proteomes" id="UP000288805">
    <property type="component" value="Unassembled WGS sequence"/>
</dbReference>
<sequence length="756" mass="86959">MQDKLNESLVDIEEGFSESPIGLATLQSWRKIEGILPLFNEEEEAAVEKEIPKLNLKPLPVELKYTYLEANNQCPVVISSSLTSHQENCLMEVLRGEEAKPIRQFQRRLNPHLQEVVRAEVLKLLQAGIIYPILIALGSGKDHFYMSIWNIAYRRMPFGLCNAPATFQRCMLSIFSDMVERIMEVFMDDITVYGGIVLGHIISEKGIEVDKAKVELIAKLPSPTTVKGVRQFLGHAGFYRRFIKGFSSLSKPLCELLAKDAKFIWDESDFAIGAVLGQREDGKPYVIYYASKTLNEAQRNYTTTEKELLAVVFALDKFRAYLVGSFIIVFTDHSALKYLLTKQDAKARLIRWILLLQEFDLQIKDKKGVENVVADHLSRLVIAHNSHPLPINDDFPEESLMFLVKTPWYAHIANYLVTGEIPSEWNAQDRKHFFAKIHAYYWEEPFLFKYCADQIIRKCVPEDEQQGILSHCHENACGGHFASQKTAMKIWGAQAIISDGGAHFCNKPFEALLSKYGVKHKVATPYHPQTSGQVELANREIKNILMKVVNSNRKDWSIRLHDSLWAYRTAYKTILGMSPYRLVYGKACHLPVEVEYKAWWAIKKLNMDLIKAGEKRFLDLNEMEELRNNAYINSKVAKQRMKKWHDQLISNKEFQEGQRVLMYDTRLHIFPGKLKSRWIGPFVIHRVWSNGVVELLNSNARIALKSMDIVSSHSWSHSNQKRRQSTSLNLKKPKEKGLLDVDLPQSKIFVEEISRR</sequence>
<name>A0A438C8U7_VITVI</name>
<keyword evidence="4" id="KW-0255">Endonuclease</keyword>
<dbReference type="PROSITE" id="PS50994">
    <property type="entry name" value="INTEGRASE"/>
    <property type="match status" value="1"/>
</dbReference>
<dbReference type="Gene3D" id="3.30.420.10">
    <property type="entry name" value="Ribonuclease H-like superfamily/Ribonuclease H"/>
    <property type="match status" value="1"/>
</dbReference>
<dbReference type="SUPFAM" id="SSF56672">
    <property type="entry name" value="DNA/RNA polymerases"/>
    <property type="match status" value="1"/>
</dbReference>
<evidence type="ECO:0000256" key="1">
    <source>
        <dbReference type="ARBA" id="ARBA00022679"/>
    </source>
</evidence>
<keyword evidence="6" id="KW-0695">RNA-directed DNA polymerase</keyword>
<protein>
    <submittedName>
        <fullName evidence="8">Retrovirus-related Pol polyprotein from transposon 17.6</fullName>
    </submittedName>
</protein>